<dbReference type="AlphaFoldDB" id="A0A183DIE4"/>
<accession>A0A183DIE4</accession>
<gene>
    <name evidence="1" type="ORF">GPUH_LOCUS8486</name>
</gene>
<dbReference type="WBParaSite" id="GPUH_0000849501-mRNA-1">
    <property type="protein sequence ID" value="GPUH_0000849501-mRNA-1"/>
    <property type="gene ID" value="GPUH_0000849501"/>
</dbReference>
<dbReference type="EMBL" id="UYRT01024922">
    <property type="protein sequence ID" value="VDK63000.1"/>
    <property type="molecule type" value="Genomic_DNA"/>
</dbReference>
<proteinExistence type="predicted"/>
<sequence length="121" mass="14057">MYLCRLPSSWDNRPHRSETNILRSILPVGTPVKIRCCRGKRTVPVKADFFLETGESVLDIVQELKIQKRVLHPCSDIVPYQPLLHILLHQIDCNYEEDVDVFQPFVKGRLKFGDLNENEIN</sequence>
<evidence type="ECO:0000313" key="1">
    <source>
        <dbReference type="EMBL" id="VDK63000.1"/>
    </source>
</evidence>
<reference evidence="3" key="1">
    <citation type="submission" date="2016-06" db="UniProtKB">
        <authorList>
            <consortium name="WormBaseParasite"/>
        </authorList>
    </citation>
    <scope>IDENTIFICATION</scope>
</reference>
<protein>
    <submittedName>
        <fullName evidence="3">SPATA6 domain-containing protein</fullName>
    </submittedName>
</protein>
<evidence type="ECO:0000313" key="3">
    <source>
        <dbReference type="WBParaSite" id="GPUH_0000849501-mRNA-1"/>
    </source>
</evidence>
<evidence type="ECO:0000313" key="2">
    <source>
        <dbReference type="Proteomes" id="UP000271098"/>
    </source>
</evidence>
<dbReference type="OrthoDB" id="9989103at2759"/>
<keyword evidence="2" id="KW-1185">Reference proteome</keyword>
<dbReference type="Proteomes" id="UP000271098">
    <property type="component" value="Unassembled WGS sequence"/>
</dbReference>
<name>A0A183DIE4_9BILA</name>
<organism evidence="3">
    <name type="scientific">Gongylonema pulchrum</name>
    <dbReference type="NCBI Taxonomy" id="637853"/>
    <lineage>
        <taxon>Eukaryota</taxon>
        <taxon>Metazoa</taxon>
        <taxon>Ecdysozoa</taxon>
        <taxon>Nematoda</taxon>
        <taxon>Chromadorea</taxon>
        <taxon>Rhabditida</taxon>
        <taxon>Spirurina</taxon>
        <taxon>Spiruromorpha</taxon>
        <taxon>Spiruroidea</taxon>
        <taxon>Gongylonematidae</taxon>
        <taxon>Gongylonema</taxon>
    </lineage>
</organism>
<reference evidence="1 2" key="2">
    <citation type="submission" date="2018-11" db="EMBL/GenBank/DDBJ databases">
        <authorList>
            <consortium name="Pathogen Informatics"/>
        </authorList>
    </citation>
    <scope>NUCLEOTIDE SEQUENCE [LARGE SCALE GENOMIC DNA]</scope>
</reference>